<dbReference type="NCBIfam" id="TIGR02595">
    <property type="entry name" value="PEP_CTERM"/>
    <property type="match status" value="1"/>
</dbReference>
<name>K5CFI6_RHOBT</name>
<evidence type="ECO:0000313" key="4">
    <source>
        <dbReference type="Proteomes" id="UP000007993"/>
    </source>
</evidence>
<feature type="signal peptide" evidence="1">
    <location>
        <begin position="1"/>
        <end position="18"/>
    </location>
</feature>
<dbReference type="PATRIC" id="fig|993517.3.peg.2144"/>
<dbReference type="InterPro" id="IPR024079">
    <property type="entry name" value="MetalloPept_cat_dom_sf"/>
</dbReference>
<evidence type="ECO:0000256" key="1">
    <source>
        <dbReference type="SAM" id="SignalP"/>
    </source>
</evidence>
<proteinExistence type="predicted"/>
<evidence type="ECO:0000259" key="2">
    <source>
        <dbReference type="Pfam" id="PF07589"/>
    </source>
</evidence>
<dbReference type="SUPFAM" id="SSF55486">
    <property type="entry name" value="Metalloproteases ('zincins'), catalytic domain"/>
    <property type="match status" value="1"/>
</dbReference>
<dbReference type="InterPro" id="IPR013424">
    <property type="entry name" value="Ice-binding_C"/>
</dbReference>
<dbReference type="EMBL" id="AMCW01000048">
    <property type="protein sequence ID" value="EKK02700.1"/>
    <property type="molecule type" value="Genomic_DNA"/>
</dbReference>
<keyword evidence="1" id="KW-0732">Signal</keyword>
<dbReference type="GO" id="GO:0008237">
    <property type="term" value="F:metallopeptidase activity"/>
    <property type="evidence" value="ECO:0007669"/>
    <property type="project" value="InterPro"/>
</dbReference>
<feature type="chain" id="PRO_5003886421" evidence="1">
    <location>
        <begin position="19"/>
        <end position="323"/>
    </location>
</feature>
<accession>K5CFI6</accession>
<evidence type="ECO:0000313" key="3">
    <source>
        <dbReference type="EMBL" id="EKK02700.1"/>
    </source>
</evidence>
<organism evidence="3 4">
    <name type="scientific">Rhodopirellula baltica SH28</name>
    <dbReference type="NCBI Taxonomy" id="993517"/>
    <lineage>
        <taxon>Bacteria</taxon>
        <taxon>Pseudomonadati</taxon>
        <taxon>Planctomycetota</taxon>
        <taxon>Planctomycetia</taxon>
        <taxon>Pirellulales</taxon>
        <taxon>Pirellulaceae</taxon>
        <taxon>Rhodopirellula</taxon>
    </lineage>
</organism>
<sequence length="323" mass="33873">MRYIGILFCLTLSNLVQAGVVSTFGSRWDAAPRVVAGNERSLDGGLRFSVSGGSFLQFRDQFQWNVTPSVSAFQQAVEQSFSAWTMVDSVSGLGTSLSFVPDFATSVASGASFGTLDINGAEIDLVASNQGTGALTGLTVVSANGFPVTLTSGVSSYANSATIQGVDLHLNNNPNAVYSLDVFRRLLTHEIGHAIGLGDVDLGGDFIDDNFDPNDPVGTLTNSWAELVDPFDPANSAGLSTFSVAPSTFSENGVDILMESNGVGIGPTNPLSNLFPLTNDDFGTRQYLYPSVTAVPEPGTGGILIAGLAAGMGWRRRRSRAVK</sequence>
<gene>
    <name evidence="3" type="ORF">RBSH_01978</name>
</gene>
<reference evidence="3 4" key="1">
    <citation type="journal article" date="2013" name="Mar. Genomics">
        <title>Expression of sulfatases in Rhodopirellula baltica and the diversity of sulfatases in the genus Rhodopirellula.</title>
        <authorList>
            <person name="Wegner C.E."/>
            <person name="Richter-Heitmann T."/>
            <person name="Klindworth A."/>
            <person name="Klockow C."/>
            <person name="Richter M."/>
            <person name="Achstetter T."/>
            <person name="Glockner F.O."/>
            <person name="Harder J."/>
        </authorList>
    </citation>
    <scope>NUCLEOTIDE SEQUENCE [LARGE SCALE GENOMIC DNA]</scope>
    <source>
        <strain evidence="3 4">SH28</strain>
    </source>
</reference>
<protein>
    <submittedName>
        <fullName evidence="3">Secreted protein containing PEP-CTERM bacterial domain protein</fullName>
    </submittedName>
</protein>
<dbReference type="AlphaFoldDB" id="K5CFI6"/>
<comment type="caution">
    <text evidence="3">The sequence shown here is derived from an EMBL/GenBank/DDBJ whole genome shotgun (WGS) entry which is preliminary data.</text>
</comment>
<dbReference type="Gene3D" id="3.40.390.10">
    <property type="entry name" value="Collagenase (Catalytic Domain)"/>
    <property type="match status" value="1"/>
</dbReference>
<dbReference type="Pfam" id="PF07589">
    <property type="entry name" value="PEP-CTERM"/>
    <property type="match status" value="1"/>
</dbReference>
<feature type="domain" description="Ice-binding protein C-terminal" evidence="2">
    <location>
        <begin position="294"/>
        <end position="317"/>
    </location>
</feature>
<dbReference type="Proteomes" id="UP000007993">
    <property type="component" value="Unassembled WGS sequence"/>
</dbReference>